<comment type="subcellular location">
    <subcellularLocation>
        <location evidence="6">Cell outer membrane</location>
        <topology evidence="6">Lipid-anchor</topology>
    </subcellularLocation>
</comment>
<keyword evidence="8" id="KW-1185">Reference proteome</keyword>
<dbReference type="GO" id="GO:0009279">
    <property type="term" value="C:cell outer membrane"/>
    <property type="evidence" value="ECO:0007669"/>
    <property type="project" value="UniProtKB-SubCell"/>
</dbReference>
<accession>A0A7U8GU42</accession>
<dbReference type="Proteomes" id="UP000002171">
    <property type="component" value="Unassembled WGS sequence"/>
</dbReference>
<evidence type="ECO:0000256" key="2">
    <source>
        <dbReference type="ARBA" id="ARBA00023136"/>
    </source>
</evidence>
<dbReference type="EMBL" id="AAOW01000001">
    <property type="protein sequence ID" value="EAR62998.1"/>
    <property type="molecule type" value="Genomic_DNA"/>
</dbReference>
<dbReference type="PANTHER" id="PTHR38098:SF1">
    <property type="entry name" value="LPS-ASSEMBLY LIPOPROTEIN LPTE"/>
    <property type="match status" value="1"/>
</dbReference>
<keyword evidence="2 6" id="KW-0472">Membrane</keyword>
<sequence>MVQHWKAIFTKVILLSALTAIISACGFHLRGAQEVSEDKRQVTLITGNADQQLIRSLRQNMKFNGISEVSGAPYQLQILNQRYNRRAATISSNSDVDEYEISVTVTMLIADKQGKPLTSDIRIQRERIYSYDKNAAAASSEQEALLKRELYNSVVQSMLRRYLATNKAQ</sequence>
<reference evidence="7 8" key="1">
    <citation type="submission" date="2006-02" db="EMBL/GenBank/DDBJ databases">
        <authorList>
            <person name="Pinhassi J."/>
            <person name="Pedros-Alio C."/>
            <person name="Ferriera S."/>
            <person name="Johnson J."/>
            <person name="Kravitz S."/>
            <person name="Halpern A."/>
            <person name="Remington K."/>
            <person name="Beeson K."/>
            <person name="Tran B."/>
            <person name="Rogers Y.-H."/>
            <person name="Friedman R."/>
            <person name="Venter J.C."/>
        </authorList>
    </citation>
    <scope>NUCLEOTIDE SEQUENCE [LARGE SCALE GENOMIC DNA]</scope>
    <source>
        <strain evidence="7 8">MED92</strain>
    </source>
</reference>
<evidence type="ECO:0000313" key="7">
    <source>
        <dbReference type="EMBL" id="EAR62998.1"/>
    </source>
</evidence>
<dbReference type="AlphaFoldDB" id="A0A7U8GU42"/>
<comment type="caution">
    <text evidence="7">The sequence shown here is derived from an EMBL/GenBank/DDBJ whole genome shotgun (WGS) entry which is preliminary data.</text>
</comment>
<name>A0A7U8GU42_NEPCE</name>
<proteinExistence type="inferred from homology"/>
<dbReference type="GO" id="GO:0015920">
    <property type="term" value="P:lipopolysaccharide transport"/>
    <property type="evidence" value="ECO:0007669"/>
    <property type="project" value="TreeGrafter"/>
</dbReference>
<keyword evidence="5 6" id="KW-0449">Lipoprotein</keyword>
<dbReference type="GO" id="GO:0001530">
    <property type="term" value="F:lipopolysaccharide binding"/>
    <property type="evidence" value="ECO:0007669"/>
    <property type="project" value="TreeGrafter"/>
</dbReference>
<dbReference type="OrthoDB" id="7349153at2"/>
<evidence type="ECO:0000256" key="4">
    <source>
        <dbReference type="ARBA" id="ARBA00023237"/>
    </source>
</evidence>
<organism evidence="7 8">
    <name type="scientific">Neptuniibacter caesariensis</name>
    <dbReference type="NCBI Taxonomy" id="207954"/>
    <lineage>
        <taxon>Bacteria</taxon>
        <taxon>Pseudomonadati</taxon>
        <taxon>Pseudomonadota</taxon>
        <taxon>Gammaproteobacteria</taxon>
        <taxon>Oceanospirillales</taxon>
        <taxon>Oceanospirillaceae</taxon>
        <taxon>Neptuniibacter</taxon>
    </lineage>
</organism>
<dbReference type="InterPro" id="IPR007485">
    <property type="entry name" value="LPS_assembly_LptE"/>
</dbReference>
<comment type="function">
    <text evidence="6">Together with LptD, is involved in the assembly of lipopolysaccharide (LPS) at the surface of the outer membrane. Required for the proper assembly of LptD. Binds LPS and may serve as the LPS recognition site at the outer membrane.</text>
</comment>
<dbReference type="GO" id="GO:0043165">
    <property type="term" value="P:Gram-negative-bacterium-type cell outer membrane assembly"/>
    <property type="evidence" value="ECO:0007669"/>
    <property type="project" value="UniProtKB-UniRule"/>
</dbReference>
<keyword evidence="1 6" id="KW-0732">Signal</keyword>
<protein>
    <recommendedName>
        <fullName evidence="6">LPS-assembly lipoprotein LptE</fullName>
    </recommendedName>
</protein>
<evidence type="ECO:0000256" key="6">
    <source>
        <dbReference type="HAMAP-Rule" id="MF_01186"/>
    </source>
</evidence>
<dbReference type="Pfam" id="PF04390">
    <property type="entry name" value="LptE"/>
    <property type="match status" value="1"/>
</dbReference>
<keyword evidence="4 6" id="KW-0998">Cell outer membrane</keyword>
<evidence type="ECO:0000256" key="3">
    <source>
        <dbReference type="ARBA" id="ARBA00023139"/>
    </source>
</evidence>
<dbReference type="HAMAP" id="MF_01186">
    <property type="entry name" value="LPS_assembly_LptE"/>
    <property type="match status" value="1"/>
</dbReference>
<evidence type="ECO:0000313" key="8">
    <source>
        <dbReference type="Proteomes" id="UP000002171"/>
    </source>
</evidence>
<comment type="subunit">
    <text evidence="6">Component of the lipopolysaccharide transport and assembly complex. Interacts with LptD.</text>
</comment>
<gene>
    <name evidence="6" type="primary">lptE</name>
    <name evidence="7" type="ORF">MED92_07761</name>
</gene>
<keyword evidence="3 6" id="KW-0564">Palmitate</keyword>
<evidence type="ECO:0000256" key="5">
    <source>
        <dbReference type="ARBA" id="ARBA00023288"/>
    </source>
</evidence>
<dbReference type="GO" id="GO:1990351">
    <property type="term" value="C:transporter complex"/>
    <property type="evidence" value="ECO:0007669"/>
    <property type="project" value="TreeGrafter"/>
</dbReference>
<dbReference type="PROSITE" id="PS51257">
    <property type="entry name" value="PROKAR_LIPOPROTEIN"/>
    <property type="match status" value="1"/>
</dbReference>
<comment type="similarity">
    <text evidence="6">Belongs to the LptE lipoprotein family.</text>
</comment>
<dbReference type="RefSeq" id="WP_007022016.1">
    <property type="nucleotide sequence ID" value="NZ_CH724126.1"/>
</dbReference>
<dbReference type="Gene3D" id="3.30.160.150">
    <property type="entry name" value="Lipoprotein like domain"/>
    <property type="match status" value="1"/>
</dbReference>
<evidence type="ECO:0000256" key="1">
    <source>
        <dbReference type="ARBA" id="ARBA00022729"/>
    </source>
</evidence>
<dbReference type="PANTHER" id="PTHR38098">
    <property type="entry name" value="LPS-ASSEMBLY LIPOPROTEIN LPTE"/>
    <property type="match status" value="1"/>
</dbReference>